<dbReference type="PANTHER" id="PTHR23048:SF0">
    <property type="entry name" value="CALMODULIN LIKE 3"/>
    <property type="match status" value="1"/>
</dbReference>
<dbReference type="FunFam" id="1.10.238.10:FF:000527">
    <property type="entry name" value="Calmodulin-3"/>
    <property type="match status" value="1"/>
</dbReference>
<dbReference type="OrthoDB" id="435273at2759"/>
<reference evidence="3 4" key="2">
    <citation type="journal article" date="2019" name="G3 (Bethesda)">
        <title>Hybrid Assembly of the Genome of the Entomopathogenic Nematode Steinernema carpocapsae Identifies the X-Chromosome.</title>
        <authorList>
            <person name="Serra L."/>
            <person name="Macchietto M."/>
            <person name="Macias-Munoz A."/>
            <person name="McGill C.J."/>
            <person name="Rodriguez I.M."/>
            <person name="Rodriguez B."/>
            <person name="Murad R."/>
            <person name="Mortazavi A."/>
        </authorList>
    </citation>
    <scope>NUCLEOTIDE SEQUENCE [LARGE SCALE GENOMIC DNA]</scope>
    <source>
        <strain evidence="3 4">ALL</strain>
    </source>
</reference>
<dbReference type="PANTHER" id="PTHR23048">
    <property type="entry name" value="MYOSIN LIGHT CHAIN 1, 3"/>
    <property type="match status" value="1"/>
</dbReference>
<evidence type="ECO:0000259" key="2">
    <source>
        <dbReference type="PROSITE" id="PS50222"/>
    </source>
</evidence>
<dbReference type="GO" id="GO:0016460">
    <property type="term" value="C:myosin II complex"/>
    <property type="evidence" value="ECO:0007669"/>
    <property type="project" value="TreeGrafter"/>
</dbReference>
<dbReference type="STRING" id="34508.A0A4U8UP27"/>
<name>A0A4U8UP27_STECR</name>
<evidence type="ECO:0000256" key="1">
    <source>
        <dbReference type="ARBA" id="ARBA00022737"/>
    </source>
</evidence>
<accession>A0A4U8UP27</accession>
<dbReference type="SUPFAM" id="SSF47473">
    <property type="entry name" value="EF-hand"/>
    <property type="match status" value="1"/>
</dbReference>
<comment type="caution">
    <text evidence="3">The sequence shown here is derived from an EMBL/GenBank/DDBJ whole genome shotgun (WGS) entry which is preliminary data.</text>
</comment>
<dbReference type="InterPro" id="IPR011992">
    <property type="entry name" value="EF-hand-dom_pair"/>
</dbReference>
<sequence>MSYQHTKEQISLYQEEFNKRASKKGTISDRQLRRIMIKFGQNPSDANLMDYMGEKKKITFTEFISIMAPIDREIDSNDGLLQLFKKLNRNGTGVISATELRSELTQNGKKLTSKEVDALFKKAGIVENGHVNEEQIMAMMTD</sequence>
<dbReference type="AlphaFoldDB" id="A0A4U8UP27"/>
<protein>
    <recommendedName>
        <fullName evidence="2">EF-hand domain-containing protein</fullName>
    </recommendedName>
</protein>
<gene>
    <name evidence="3" type="ORF">L596_002399</name>
</gene>
<dbReference type="Gene3D" id="1.10.238.10">
    <property type="entry name" value="EF-hand"/>
    <property type="match status" value="1"/>
</dbReference>
<dbReference type="GO" id="GO:0072686">
    <property type="term" value="C:mitotic spindle"/>
    <property type="evidence" value="ECO:0007669"/>
    <property type="project" value="UniProtKB-ARBA"/>
</dbReference>
<proteinExistence type="predicted"/>
<keyword evidence="4" id="KW-1185">Reference proteome</keyword>
<dbReference type="Pfam" id="PF13499">
    <property type="entry name" value="EF-hand_7"/>
    <property type="match status" value="1"/>
</dbReference>
<dbReference type="PROSITE" id="PS50222">
    <property type="entry name" value="EF_HAND_2"/>
    <property type="match status" value="1"/>
</dbReference>
<dbReference type="InterPro" id="IPR002048">
    <property type="entry name" value="EF_hand_dom"/>
</dbReference>
<dbReference type="GO" id="GO:0005509">
    <property type="term" value="F:calcium ion binding"/>
    <property type="evidence" value="ECO:0007669"/>
    <property type="project" value="InterPro"/>
</dbReference>
<dbReference type="InterPro" id="IPR050230">
    <property type="entry name" value="CALM/Myosin/TropC-like"/>
</dbReference>
<evidence type="ECO:0000313" key="3">
    <source>
        <dbReference type="EMBL" id="TMS34900.1"/>
    </source>
</evidence>
<organism evidence="3 4">
    <name type="scientific">Steinernema carpocapsae</name>
    <name type="common">Entomopathogenic nematode</name>
    <dbReference type="NCBI Taxonomy" id="34508"/>
    <lineage>
        <taxon>Eukaryota</taxon>
        <taxon>Metazoa</taxon>
        <taxon>Ecdysozoa</taxon>
        <taxon>Nematoda</taxon>
        <taxon>Chromadorea</taxon>
        <taxon>Rhabditida</taxon>
        <taxon>Tylenchina</taxon>
        <taxon>Panagrolaimomorpha</taxon>
        <taxon>Strongyloidoidea</taxon>
        <taxon>Steinernematidae</taxon>
        <taxon>Steinernema</taxon>
    </lineage>
</organism>
<dbReference type="Proteomes" id="UP000298663">
    <property type="component" value="Unassembled WGS sequence"/>
</dbReference>
<feature type="domain" description="EF-hand" evidence="2">
    <location>
        <begin position="75"/>
        <end position="110"/>
    </location>
</feature>
<evidence type="ECO:0000313" key="4">
    <source>
        <dbReference type="Proteomes" id="UP000298663"/>
    </source>
</evidence>
<keyword evidence="1" id="KW-0677">Repeat</keyword>
<dbReference type="EMBL" id="AZBU02000001">
    <property type="protein sequence ID" value="TMS34900.1"/>
    <property type="molecule type" value="Genomic_DNA"/>
</dbReference>
<reference evidence="3 4" key="1">
    <citation type="journal article" date="2015" name="Genome Biol.">
        <title>Comparative genomics of Steinernema reveals deeply conserved gene regulatory networks.</title>
        <authorList>
            <person name="Dillman A.R."/>
            <person name="Macchietto M."/>
            <person name="Porter C.F."/>
            <person name="Rogers A."/>
            <person name="Williams B."/>
            <person name="Antoshechkin I."/>
            <person name="Lee M.M."/>
            <person name="Goodwin Z."/>
            <person name="Lu X."/>
            <person name="Lewis E.E."/>
            <person name="Goodrich-Blair H."/>
            <person name="Stock S.P."/>
            <person name="Adams B.J."/>
            <person name="Sternberg P.W."/>
            <person name="Mortazavi A."/>
        </authorList>
    </citation>
    <scope>NUCLEOTIDE SEQUENCE [LARGE SCALE GENOMIC DNA]</scope>
    <source>
        <strain evidence="3 4">ALL</strain>
    </source>
</reference>